<dbReference type="InterPro" id="IPR019919">
    <property type="entry name" value="Lucif-like_OxRdtase_MSMEG_2256"/>
</dbReference>
<sequence>MKIEATLLGGDISQSGPEAERLEAAGVDAIYSFEGAHDPFFPLLLAAGSTRKVELGTAIAIAFARNPMICANIANDLQQLSKGRFILGLGSQIKPHIEKRFSQTWSRPAARMREFVMAIRAIFRTWNEDEPLAFRGEFYTHTIMTPFFNPGPNPFGPPRIFLAAVGPRMLEMTGEVGDGVFLHPLNTVDFVRDIALPSIEKGLQTSGRSSDEFEISCQTICMMGSNDEEIAQARSKARGQISFYGSTPAYKVVLDHAGWGDLQPRLNRMSKEGKWAEMMELINDDMLDAIGVSGTPDQIGASLRERNTFADRTSVILYDETGSPDALSDLVRAAHG</sequence>
<evidence type="ECO:0000313" key="2">
    <source>
        <dbReference type="EMBL" id="ADI22009.1"/>
    </source>
</evidence>
<dbReference type="GO" id="GO:0016705">
    <property type="term" value="F:oxidoreductase activity, acting on paired donors, with incorporation or reduction of molecular oxygen"/>
    <property type="evidence" value="ECO:0007669"/>
    <property type="project" value="InterPro"/>
</dbReference>
<dbReference type="CDD" id="cd01097">
    <property type="entry name" value="Tetrahydromethanopterin_reductase"/>
    <property type="match status" value="1"/>
</dbReference>
<accession>E7C3I5</accession>
<dbReference type="SUPFAM" id="SSF51679">
    <property type="entry name" value="Bacterial luciferase-like"/>
    <property type="match status" value="1"/>
</dbReference>
<name>E7C3I5_9BACT</name>
<dbReference type="PANTHER" id="PTHR43244">
    <property type="match status" value="1"/>
</dbReference>
<dbReference type="Gene3D" id="3.20.20.30">
    <property type="entry name" value="Luciferase-like domain"/>
    <property type="match status" value="1"/>
</dbReference>
<dbReference type="Pfam" id="PF00296">
    <property type="entry name" value="Bac_luciferase"/>
    <property type="match status" value="1"/>
</dbReference>
<reference evidence="2" key="1">
    <citation type="submission" date="2010-01" db="EMBL/GenBank/DDBJ databases">
        <title>Genome fragments of uncultured bacteria from the North Pacific subtropical Gyre.</title>
        <authorList>
            <person name="Pham V.D."/>
            <person name="Delong E.F."/>
        </authorList>
    </citation>
    <scope>NUCLEOTIDE SEQUENCE</scope>
</reference>
<organism evidence="2">
    <name type="scientific">uncultured myxobacterium HF0200_01L06</name>
    <dbReference type="NCBI Taxonomy" id="723556"/>
    <lineage>
        <taxon>Bacteria</taxon>
        <taxon>Pseudomonadati</taxon>
        <taxon>Myxococcota</taxon>
        <taxon>Myxococcia</taxon>
        <taxon>Myxococcales</taxon>
        <taxon>environmental samples</taxon>
    </lineage>
</organism>
<proteinExistence type="predicted"/>
<dbReference type="InterPro" id="IPR011251">
    <property type="entry name" value="Luciferase-like_dom"/>
</dbReference>
<dbReference type="EMBL" id="GU567972">
    <property type="protein sequence ID" value="ADI22009.1"/>
    <property type="molecule type" value="Genomic_DNA"/>
</dbReference>
<dbReference type="AlphaFoldDB" id="E7C3I5"/>
<dbReference type="PANTHER" id="PTHR43244:SF2">
    <property type="entry name" value="CONSERVED HYPOTHETICAL ALANINE AND PROLINE-RICH PROTEIN"/>
    <property type="match status" value="1"/>
</dbReference>
<dbReference type="NCBIfam" id="TIGR03617">
    <property type="entry name" value="F420_MSMEG_2256"/>
    <property type="match status" value="1"/>
</dbReference>
<protein>
    <submittedName>
        <fullName evidence="2">Coenzyme F420-dependent N5,N10-methylene tetrahydromethanopterin reductase and related flavin-dependent oxidoreductases</fullName>
    </submittedName>
</protein>
<dbReference type="InterPro" id="IPR036661">
    <property type="entry name" value="Luciferase-like_sf"/>
</dbReference>
<dbReference type="InterPro" id="IPR050564">
    <property type="entry name" value="F420-G6PD/mer"/>
</dbReference>
<evidence type="ECO:0000259" key="1">
    <source>
        <dbReference type="Pfam" id="PF00296"/>
    </source>
</evidence>
<feature type="domain" description="Luciferase-like" evidence="1">
    <location>
        <begin position="19"/>
        <end position="306"/>
    </location>
</feature>